<name>S2JJ52_MUCC1</name>
<protein>
    <submittedName>
        <fullName evidence="1">Uncharacterized protein</fullName>
    </submittedName>
</protein>
<dbReference type="OrthoDB" id="2440573at2759"/>
<evidence type="ECO:0000313" key="2">
    <source>
        <dbReference type="Proteomes" id="UP000014254"/>
    </source>
</evidence>
<dbReference type="Proteomes" id="UP000014254">
    <property type="component" value="Unassembled WGS sequence"/>
</dbReference>
<gene>
    <name evidence="1" type="ORF">HMPREF1544_04645</name>
</gene>
<dbReference type="EMBL" id="KE123949">
    <property type="protein sequence ID" value="EPB88532.1"/>
    <property type="molecule type" value="Genomic_DNA"/>
</dbReference>
<dbReference type="OMA" id="INACQGT"/>
<dbReference type="InParanoid" id="S2JJ52"/>
<organism evidence="1 2">
    <name type="scientific">Mucor circinelloides f. circinelloides (strain 1006PhL)</name>
    <name type="common">Mucormycosis agent</name>
    <name type="synonym">Calyptromyces circinelloides</name>
    <dbReference type="NCBI Taxonomy" id="1220926"/>
    <lineage>
        <taxon>Eukaryota</taxon>
        <taxon>Fungi</taxon>
        <taxon>Fungi incertae sedis</taxon>
        <taxon>Mucoromycota</taxon>
        <taxon>Mucoromycotina</taxon>
        <taxon>Mucoromycetes</taxon>
        <taxon>Mucorales</taxon>
        <taxon>Mucorineae</taxon>
        <taxon>Mucoraceae</taxon>
        <taxon>Mucor</taxon>
    </lineage>
</organism>
<sequence>MSSAVGTILLGAKDSMINQGPLPTLPPELQPGNLDVKPIEIITSRRQNFDEEVINACQGTDDHLNDQKKTLFIVDTLQLKPLTGFNKDGTEQNVLAHERIVSRIIADNDTLMSISPLKRSFDEMDKVACMKCAPTTVPGLERVLASSPYAKLIRQRQYVELSPDVCKMLNNDWEFHPQVRYFIAKVLSGAIMHNTRNSQAIIANTVEAYGRTKYVDAHRETFGKEKDTSITTVAALKFF</sequence>
<dbReference type="STRING" id="1220926.S2JJ52"/>
<evidence type="ECO:0000313" key="1">
    <source>
        <dbReference type="EMBL" id="EPB88532.1"/>
    </source>
</evidence>
<dbReference type="AlphaFoldDB" id="S2JJ52"/>
<accession>S2JJ52</accession>
<dbReference type="eggNOG" id="ENOG502T9YN">
    <property type="taxonomic scope" value="Eukaryota"/>
</dbReference>
<keyword evidence="2" id="KW-1185">Reference proteome</keyword>
<dbReference type="VEuPathDB" id="FungiDB:HMPREF1544_04645"/>
<reference evidence="2" key="1">
    <citation type="submission" date="2013-05" db="EMBL/GenBank/DDBJ databases">
        <title>The Genome sequence of Mucor circinelloides f. circinelloides 1006PhL.</title>
        <authorList>
            <consortium name="The Broad Institute Genomics Platform"/>
            <person name="Cuomo C."/>
            <person name="Earl A."/>
            <person name="Findley K."/>
            <person name="Lee S.C."/>
            <person name="Walker B."/>
            <person name="Young S."/>
            <person name="Zeng Q."/>
            <person name="Gargeya S."/>
            <person name="Fitzgerald M."/>
            <person name="Haas B."/>
            <person name="Abouelleil A."/>
            <person name="Allen A.W."/>
            <person name="Alvarado L."/>
            <person name="Arachchi H.M."/>
            <person name="Berlin A.M."/>
            <person name="Chapman S.B."/>
            <person name="Gainer-Dewar J."/>
            <person name="Goldberg J."/>
            <person name="Griggs A."/>
            <person name="Gujja S."/>
            <person name="Hansen M."/>
            <person name="Howarth C."/>
            <person name="Imamovic A."/>
            <person name="Ireland A."/>
            <person name="Larimer J."/>
            <person name="McCowan C."/>
            <person name="Murphy C."/>
            <person name="Pearson M."/>
            <person name="Poon T.W."/>
            <person name="Priest M."/>
            <person name="Roberts A."/>
            <person name="Saif S."/>
            <person name="Shea T."/>
            <person name="Sisk P."/>
            <person name="Sykes S."/>
            <person name="Wortman J."/>
            <person name="Nusbaum C."/>
            <person name="Birren B."/>
        </authorList>
    </citation>
    <scope>NUCLEOTIDE SEQUENCE [LARGE SCALE GENOMIC DNA]</scope>
    <source>
        <strain evidence="2">1006PhL</strain>
    </source>
</reference>
<proteinExistence type="predicted"/>